<protein>
    <recommendedName>
        <fullName evidence="1">DUF218 domain-containing protein</fullName>
    </recommendedName>
</protein>
<dbReference type="InterPro" id="IPR051599">
    <property type="entry name" value="Cell_Envelope_Assoc"/>
</dbReference>
<dbReference type="RefSeq" id="WP_014370302.1">
    <property type="nucleotide sequence ID" value="NC_016935.1"/>
</dbReference>
<proteinExistence type="predicted"/>
<evidence type="ECO:0000313" key="3">
    <source>
        <dbReference type="Proteomes" id="UP000007523"/>
    </source>
</evidence>
<dbReference type="HOGENOM" id="CLU_051474_0_1_9"/>
<dbReference type="Proteomes" id="UP000007523">
    <property type="component" value="Chromosome"/>
</dbReference>
<gene>
    <name evidence="2" type="ORF">PM3016_3494</name>
</gene>
<dbReference type="Gene3D" id="3.40.50.620">
    <property type="entry name" value="HUPs"/>
    <property type="match status" value="1"/>
</dbReference>
<evidence type="ECO:0000259" key="1">
    <source>
        <dbReference type="Pfam" id="PF02698"/>
    </source>
</evidence>
<dbReference type="EMBL" id="CP003235">
    <property type="protein sequence ID" value="AFC30327.1"/>
    <property type="molecule type" value="Genomic_DNA"/>
</dbReference>
<dbReference type="CDD" id="cd06259">
    <property type="entry name" value="YdcF-like"/>
    <property type="match status" value="1"/>
</dbReference>
<name>H6NLE5_9BACL</name>
<dbReference type="KEGG" id="pmq:PM3016_3494"/>
<keyword evidence="3" id="KW-1185">Reference proteome</keyword>
<dbReference type="InterPro" id="IPR014729">
    <property type="entry name" value="Rossmann-like_a/b/a_fold"/>
</dbReference>
<dbReference type="PANTHER" id="PTHR30336:SF6">
    <property type="entry name" value="INTEGRAL MEMBRANE PROTEIN"/>
    <property type="match status" value="1"/>
</dbReference>
<dbReference type="Pfam" id="PF02698">
    <property type="entry name" value="DUF218"/>
    <property type="match status" value="1"/>
</dbReference>
<dbReference type="GO" id="GO:0005886">
    <property type="term" value="C:plasma membrane"/>
    <property type="evidence" value="ECO:0007669"/>
    <property type="project" value="TreeGrafter"/>
</dbReference>
<dbReference type="PANTHER" id="PTHR30336">
    <property type="entry name" value="INNER MEMBRANE PROTEIN, PROBABLE PERMEASE"/>
    <property type="match status" value="1"/>
</dbReference>
<organism evidence="2 3">
    <name type="scientific">Paenibacillus mucilaginosus 3016</name>
    <dbReference type="NCBI Taxonomy" id="1116391"/>
    <lineage>
        <taxon>Bacteria</taxon>
        <taxon>Bacillati</taxon>
        <taxon>Bacillota</taxon>
        <taxon>Bacilli</taxon>
        <taxon>Bacillales</taxon>
        <taxon>Paenibacillaceae</taxon>
        <taxon>Paenibacillus</taxon>
    </lineage>
</organism>
<dbReference type="AlphaFoldDB" id="H6NLE5"/>
<reference evidence="2 3" key="1">
    <citation type="journal article" date="2012" name="J. Bacteriol.">
        <title>Complete Genome Sequence of Paenibacillus mucilaginosus 3016, a Bacterium Functional as Microbial Fertilizer.</title>
        <authorList>
            <person name="Ma M."/>
            <person name="Wang Z."/>
            <person name="Li L."/>
            <person name="Jiang X."/>
            <person name="Guan D."/>
            <person name="Cao F."/>
            <person name="Chen H."/>
            <person name="Wang X."/>
            <person name="Shen D."/>
            <person name="Du B."/>
            <person name="Li J."/>
        </authorList>
    </citation>
    <scope>NUCLEOTIDE SEQUENCE [LARGE SCALE GENOMIC DNA]</scope>
    <source>
        <strain evidence="2 3">3016</strain>
    </source>
</reference>
<evidence type="ECO:0000313" key="2">
    <source>
        <dbReference type="EMBL" id="AFC30327.1"/>
    </source>
</evidence>
<dbReference type="InterPro" id="IPR003848">
    <property type="entry name" value="DUF218"/>
</dbReference>
<sequence length="224" mass="24938">MRKTVTRKKALLLLASMLLLGGGTITLVDRHVQAGAAPYLYKGAEVPGAEAIVVLGAFVYADGRVSDIVRDRLDTALELYRAGKAPKILVSGDHGRQDYDEVNTMKNYLLKAGVPEEDIFMDHAGFDTYDSMYRARDVFLVRRAIVVTQEYHVKRAVYLARELGIEAYGVSADRRQYRAIAKYKAREVLARNKDFVGVHLLGMKPKYLGEAIPITSDGRATNDK</sequence>
<feature type="domain" description="DUF218" evidence="1">
    <location>
        <begin position="50"/>
        <end position="170"/>
    </location>
</feature>
<accession>H6NLE5</accession>
<dbReference type="STRING" id="1116391.PM3016_3494"/>